<organism evidence="1 2">
    <name type="scientific">Phlebia brevispora</name>
    <dbReference type="NCBI Taxonomy" id="194682"/>
    <lineage>
        <taxon>Eukaryota</taxon>
        <taxon>Fungi</taxon>
        <taxon>Dikarya</taxon>
        <taxon>Basidiomycota</taxon>
        <taxon>Agaricomycotina</taxon>
        <taxon>Agaricomycetes</taxon>
        <taxon>Polyporales</taxon>
        <taxon>Meruliaceae</taxon>
        <taxon>Phlebia</taxon>
    </lineage>
</organism>
<evidence type="ECO:0000313" key="2">
    <source>
        <dbReference type="Proteomes" id="UP001148662"/>
    </source>
</evidence>
<keyword evidence="2" id="KW-1185">Reference proteome</keyword>
<proteinExistence type="predicted"/>
<protein>
    <submittedName>
        <fullName evidence="1">Uncharacterized protein</fullName>
    </submittedName>
</protein>
<gene>
    <name evidence="1" type="ORF">NM688_g2420</name>
</gene>
<comment type="caution">
    <text evidence="1">The sequence shown here is derived from an EMBL/GenBank/DDBJ whole genome shotgun (WGS) entry which is preliminary data.</text>
</comment>
<sequence length="226" mass="25086">MSQPRKFRMNAEVFSLQEGQSGLCFTRLTLRGPLLLKLAHTANLWTSERPGSAMDDSPVRGEEPRLLLKFPYEVGMPAPTRGITTRVASDDSPGQHQAQHVCAHVRERLAQLRGLCIRNDDSTVDAMILSVAAVLPRDGNALSSGDEDDPSPFAPAVRHVFPRLKVIEIQDAVFHARSQQDSKSPSFLKLITCLRSRAAHGYKLKKLKLTRAVICRKTASWRCSSM</sequence>
<dbReference type="Proteomes" id="UP001148662">
    <property type="component" value="Unassembled WGS sequence"/>
</dbReference>
<reference evidence="1" key="1">
    <citation type="submission" date="2022-07" db="EMBL/GenBank/DDBJ databases">
        <title>Genome Sequence of Phlebia brevispora.</title>
        <authorList>
            <person name="Buettner E."/>
        </authorList>
    </citation>
    <scope>NUCLEOTIDE SEQUENCE</scope>
    <source>
        <strain evidence="1">MPL23</strain>
    </source>
</reference>
<evidence type="ECO:0000313" key="1">
    <source>
        <dbReference type="EMBL" id="KAJ3555727.1"/>
    </source>
</evidence>
<accession>A0ACC1T8F6</accession>
<dbReference type="EMBL" id="JANHOG010000304">
    <property type="protein sequence ID" value="KAJ3555727.1"/>
    <property type="molecule type" value="Genomic_DNA"/>
</dbReference>
<name>A0ACC1T8F6_9APHY</name>